<dbReference type="Proteomes" id="UP000265703">
    <property type="component" value="Unassembled WGS sequence"/>
</dbReference>
<name>A0A397RZV3_9GLOM</name>
<reference evidence="2 3" key="1">
    <citation type="submission" date="2018-06" db="EMBL/GenBank/DDBJ databases">
        <title>Comparative genomics reveals the genomic features of Rhizophagus irregularis, R. cerebriforme, R. diaphanum and Gigaspora rosea, and their symbiotic lifestyle signature.</title>
        <authorList>
            <person name="Morin E."/>
            <person name="San Clemente H."/>
            <person name="Chen E.C.H."/>
            <person name="De La Providencia I."/>
            <person name="Hainaut M."/>
            <person name="Kuo A."/>
            <person name="Kohler A."/>
            <person name="Murat C."/>
            <person name="Tang N."/>
            <person name="Roy S."/>
            <person name="Loubradou J."/>
            <person name="Henrissat B."/>
            <person name="Grigoriev I.V."/>
            <person name="Corradi N."/>
            <person name="Roux C."/>
            <person name="Martin F.M."/>
        </authorList>
    </citation>
    <scope>NUCLEOTIDE SEQUENCE [LARGE SCALE GENOMIC DNA]</scope>
    <source>
        <strain evidence="2 3">DAOM 227022</strain>
    </source>
</reference>
<evidence type="ECO:0000256" key="1">
    <source>
        <dbReference type="SAM" id="Coils"/>
    </source>
</evidence>
<proteinExistence type="predicted"/>
<feature type="coiled-coil region" evidence="1">
    <location>
        <begin position="98"/>
        <end position="125"/>
    </location>
</feature>
<gene>
    <name evidence="2" type="ORF">C1645_839974</name>
</gene>
<evidence type="ECO:0000313" key="2">
    <source>
        <dbReference type="EMBL" id="RIA79760.1"/>
    </source>
</evidence>
<keyword evidence="1" id="KW-0175">Coiled coil</keyword>
<comment type="caution">
    <text evidence="2">The sequence shown here is derived from an EMBL/GenBank/DDBJ whole genome shotgun (WGS) entry which is preliminary data.</text>
</comment>
<accession>A0A397RZV3</accession>
<organism evidence="2 3">
    <name type="scientific">Glomus cerebriforme</name>
    <dbReference type="NCBI Taxonomy" id="658196"/>
    <lineage>
        <taxon>Eukaryota</taxon>
        <taxon>Fungi</taxon>
        <taxon>Fungi incertae sedis</taxon>
        <taxon>Mucoromycota</taxon>
        <taxon>Glomeromycotina</taxon>
        <taxon>Glomeromycetes</taxon>
        <taxon>Glomerales</taxon>
        <taxon>Glomeraceae</taxon>
        <taxon>Glomus</taxon>
    </lineage>
</organism>
<evidence type="ECO:0000313" key="3">
    <source>
        <dbReference type="Proteomes" id="UP000265703"/>
    </source>
</evidence>
<dbReference type="EMBL" id="QKYT01001156">
    <property type="protein sequence ID" value="RIA79760.1"/>
    <property type="molecule type" value="Genomic_DNA"/>
</dbReference>
<protein>
    <submittedName>
        <fullName evidence="2">Uncharacterized protein</fullName>
    </submittedName>
</protein>
<keyword evidence="3" id="KW-1185">Reference proteome</keyword>
<dbReference type="AlphaFoldDB" id="A0A397RZV3"/>
<sequence length="134" mass="16145">MSHWYLEVKKILTNNNHDNKLVGIYSDLGTFKKESIEREIRNNNNSKENWDKLENEFTTEEIEEMKLINSTMLEINEIWGNYKIISKCIKDEFIDKYYNNGEQENEKIDIELEEAKEVYKIMEKMVQVKNKITK</sequence>